<feature type="domain" description="Major facilitator superfamily (MFS) profile" evidence="8">
    <location>
        <begin position="36"/>
        <end position="455"/>
    </location>
</feature>
<dbReference type="Gene3D" id="1.20.1250.20">
    <property type="entry name" value="MFS general substrate transporter like domains"/>
    <property type="match status" value="1"/>
</dbReference>
<feature type="transmembrane region" description="Helical" evidence="7">
    <location>
        <begin position="76"/>
        <end position="98"/>
    </location>
</feature>
<feature type="transmembrane region" description="Helical" evidence="7">
    <location>
        <begin position="34"/>
        <end position="56"/>
    </location>
</feature>
<dbReference type="SUPFAM" id="SSF103473">
    <property type="entry name" value="MFS general substrate transporter"/>
    <property type="match status" value="1"/>
</dbReference>
<sequence length="460" mass="48973">MSVMVGLGNPEQSNTDAVERGTVAQRMDRLPLTWLHLGIVGMAALGFAFDLMEVALGNVLSAVFSTAPYSVEPIQLSWLLSAMYIGAIPGALLSGWLADRFGRRGVLISILLVLSATSMAAAASPDINSLIFWRVLSGLALGAYPPLMMAFLADLMPPGKRGMLITMTAGIAGLGPVAMIFLVRALTESQPFGIEAWRWAFVLGGAGSLLTAIGYGLLPESPRWLSARGRTLEANRAVARFERSTHVIADSPTNRPVSREPSQSSFHLGGSRPQLKRFGLVAAIYFLTPWATVAFPLLMGAVLIEKGFALSDSLLYVGVSMFGPAVGTIIGAFFVDRFERRFALIGFALGMIAATAVFAASFDPIWLVASGVAVQLLAMLYLPTMTTYAAELFPTSWRARTSTAAWSVNRVASALAPLVLLPLMKTHGVWPMFAVMIASLIIGILLVAVAPNGRAGQAVE</sequence>
<dbReference type="InterPro" id="IPR005829">
    <property type="entry name" value="Sugar_transporter_CS"/>
</dbReference>
<evidence type="ECO:0000256" key="6">
    <source>
        <dbReference type="SAM" id="MobiDB-lite"/>
    </source>
</evidence>
<evidence type="ECO:0000256" key="4">
    <source>
        <dbReference type="ARBA" id="ARBA00022989"/>
    </source>
</evidence>
<dbReference type="InterPro" id="IPR005828">
    <property type="entry name" value="MFS_sugar_transport-like"/>
</dbReference>
<keyword evidence="5 7" id="KW-0472">Membrane</keyword>
<feature type="region of interest" description="Disordered" evidence="6">
    <location>
        <begin position="250"/>
        <end position="269"/>
    </location>
</feature>
<dbReference type="AlphaFoldDB" id="A0A9Q4AKU7"/>
<dbReference type="EMBL" id="JAMWDU010000001">
    <property type="protein sequence ID" value="MCP8885777.1"/>
    <property type="molecule type" value="Genomic_DNA"/>
</dbReference>
<feature type="transmembrane region" description="Helical" evidence="7">
    <location>
        <begin position="314"/>
        <end position="335"/>
    </location>
</feature>
<feature type="transmembrane region" description="Helical" evidence="7">
    <location>
        <begin position="164"/>
        <end position="187"/>
    </location>
</feature>
<dbReference type="Proteomes" id="UP001060275">
    <property type="component" value="Unassembled WGS sequence"/>
</dbReference>
<comment type="similarity">
    <text evidence="2">Belongs to the major facilitator superfamily. Sugar transporter (TC 2.A.1.1) family.</text>
</comment>
<comment type="subcellular location">
    <subcellularLocation>
        <location evidence="1">Membrane</location>
        <topology evidence="1">Multi-pass membrane protein</topology>
    </subcellularLocation>
</comment>
<dbReference type="PANTHER" id="PTHR48022">
    <property type="entry name" value="PLASTIDIC GLUCOSE TRANSPORTER 4"/>
    <property type="match status" value="1"/>
</dbReference>
<dbReference type="GO" id="GO:0005351">
    <property type="term" value="F:carbohydrate:proton symporter activity"/>
    <property type="evidence" value="ECO:0007669"/>
    <property type="project" value="TreeGrafter"/>
</dbReference>
<dbReference type="PROSITE" id="PS50850">
    <property type="entry name" value="MFS"/>
    <property type="match status" value="1"/>
</dbReference>
<evidence type="ECO:0000256" key="7">
    <source>
        <dbReference type="SAM" id="Phobius"/>
    </source>
</evidence>
<evidence type="ECO:0000256" key="3">
    <source>
        <dbReference type="ARBA" id="ARBA00022692"/>
    </source>
</evidence>
<evidence type="ECO:0000256" key="2">
    <source>
        <dbReference type="ARBA" id="ARBA00010992"/>
    </source>
</evidence>
<feature type="transmembrane region" description="Helical" evidence="7">
    <location>
        <begin position="365"/>
        <end position="382"/>
    </location>
</feature>
<dbReference type="InterPro" id="IPR020846">
    <property type="entry name" value="MFS_dom"/>
</dbReference>
<dbReference type="CDD" id="cd17316">
    <property type="entry name" value="MFS_SV2_like"/>
    <property type="match status" value="1"/>
</dbReference>
<feature type="transmembrane region" description="Helical" evidence="7">
    <location>
        <begin position="199"/>
        <end position="218"/>
    </location>
</feature>
<gene>
    <name evidence="9" type="ORF">NF348_01530</name>
</gene>
<name>A0A9Q4AKU7_9HYPH</name>
<feature type="transmembrane region" description="Helical" evidence="7">
    <location>
        <begin position="105"/>
        <end position="125"/>
    </location>
</feature>
<evidence type="ECO:0000259" key="8">
    <source>
        <dbReference type="PROSITE" id="PS50850"/>
    </source>
</evidence>
<feature type="compositionally biased region" description="Polar residues" evidence="6">
    <location>
        <begin position="251"/>
        <end position="266"/>
    </location>
</feature>
<protein>
    <submittedName>
        <fullName evidence="9">MFS transporter</fullName>
    </submittedName>
</protein>
<dbReference type="RefSeq" id="WP_254673016.1">
    <property type="nucleotide sequence ID" value="NZ_JAMWDU010000001.1"/>
</dbReference>
<dbReference type="InterPro" id="IPR036259">
    <property type="entry name" value="MFS_trans_sf"/>
</dbReference>
<dbReference type="InterPro" id="IPR050360">
    <property type="entry name" value="MFS_Sugar_Transporters"/>
</dbReference>
<dbReference type="GO" id="GO:0016020">
    <property type="term" value="C:membrane"/>
    <property type="evidence" value="ECO:0007669"/>
    <property type="project" value="UniProtKB-SubCell"/>
</dbReference>
<dbReference type="PANTHER" id="PTHR48022:SF2">
    <property type="entry name" value="PLASTIDIC GLUCOSE TRANSPORTER 4"/>
    <property type="match status" value="1"/>
</dbReference>
<feature type="transmembrane region" description="Helical" evidence="7">
    <location>
        <begin position="278"/>
        <end position="302"/>
    </location>
</feature>
<feature type="transmembrane region" description="Helical" evidence="7">
    <location>
        <begin position="131"/>
        <end position="152"/>
    </location>
</feature>
<evidence type="ECO:0000313" key="9">
    <source>
        <dbReference type="EMBL" id="MCP8885777.1"/>
    </source>
</evidence>
<dbReference type="PROSITE" id="PS00216">
    <property type="entry name" value="SUGAR_TRANSPORT_1"/>
    <property type="match status" value="1"/>
</dbReference>
<evidence type="ECO:0000313" key="10">
    <source>
        <dbReference type="Proteomes" id="UP001060275"/>
    </source>
</evidence>
<keyword evidence="4 7" id="KW-1133">Transmembrane helix</keyword>
<evidence type="ECO:0000256" key="1">
    <source>
        <dbReference type="ARBA" id="ARBA00004141"/>
    </source>
</evidence>
<proteinExistence type="inferred from homology"/>
<accession>A0A9Q4AKU7</accession>
<keyword evidence="3 7" id="KW-0812">Transmembrane</keyword>
<feature type="transmembrane region" description="Helical" evidence="7">
    <location>
        <begin position="342"/>
        <end position="359"/>
    </location>
</feature>
<feature type="transmembrane region" description="Helical" evidence="7">
    <location>
        <begin position="403"/>
        <end position="423"/>
    </location>
</feature>
<reference evidence="9" key="1">
    <citation type="submission" date="2022-06" db="EMBL/GenBank/DDBJ databases">
        <title>Devosia sp. XJ19-45 genome assembly.</title>
        <authorList>
            <person name="Li B."/>
            <person name="Cai M."/>
            <person name="Nie G."/>
            <person name="Li W."/>
        </authorList>
    </citation>
    <scope>NUCLEOTIDE SEQUENCE</scope>
    <source>
        <strain evidence="9">XJ19-45</strain>
    </source>
</reference>
<feature type="transmembrane region" description="Helical" evidence="7">
    <location>
        <begin position="429"/>
        <end position="450"/>
    </location>
</feature>
<comment type="caution">
    <text evidence="9">The sequence shown here is derived from an EMBL/GenBank/DDBJ whole genome shotgun (WGS) entry which is preliminary data.</text>
</comment>
<organism evidence="9 10">
    <name type="scientific">Devosia ureilytica</name>
    <dbReference type="NCBI Taxonomy" id="2952754"/>
    <lineage>
        <taxon>Bacteria</taxon>
        <taxon>Pseudomonadati</taxon>
        <taxon>Pseudomonadota</taxon>
        <taxon>Alphaproteobacteria</taxon>
        <taxon>Hyphomicrobiales</taxon>
        <taxon>Devosiaceae</taxon>
        <taxon>Devosia</taxon>
    </lineage>
</organism>
<dbReference type="Pfam" id="PF00083">
    <property type="entry name" value="Sugar_tr"/>
    <property type="match status" value="1"/>
</dbReference>
<evidence type="ECO:0000256" key="5">
    <source>
        <dbReference type="ARBA" id="ARBA00023136"/>
    </source>
</evidence>
<keyword evidence="10" id="KW-1185">Reference proteome</keyword>